<keyword evidence="1" id="KW-0175">Coiled coil</keyword>
<feature type="region of interest" description="Disordered" evidence="2">
    <location>
        <begin position="230"/>
        <end position="269"/>
    </location>
</feature>
<evidence type="ECO:0000256" key="2">
    <source>
        <dbReference type="SAM" id="MobiDB-lite"/>
    </source>
</evidence>
<feature type="compositionally biased region" description="Acidic residues" evidence="2">
    <location>
        <begin position="923"/>
        <end position="935"/>
    </location>
</feature>
<reference evidence="3 4" key="1">
    <citation type="submission" date="2019-01" db="EMBL/GenBank/DDBJ databases">
        <authorList>
            <person name="Sayadi A."/>
        </authorList>
    </citation>
    <scope>NUCLEOTIDE SEQUENCE [LARGE SCALE GENOMIC DNA]</scope>
</reference>
<accession>A0A653CSM4</accession>
<evidence type="ECO:0000256" key="1">
    <source>
        <dbReference type="SAM" id="Coils"/>
    </source>
</evidence>
<dbReference type="Proteomes" id="UP000410492">
    <property type="component" value="Unassembled WGS sequence"/>
</dbReference>
<proteinExistence type="predicted"/>
<dbReference type="EMBL" id="CAACVG010008734">
    <property type="protein sequence ID" value="VEN50920.1"/>
    <property type="molecule type" value="Genomic_DNA"/>
</dbReference>
<dbReference type="PANTHER" id="PTHR46601">
    <property type="entry name" value="ULP_PROTEASE DOMAIN-CONTAINING PROTEIN"/>
    <property type="match status" value="1"/>
</dbReference>
<gene>
    <name evidence="3" type="ORF">CALMAC_LOCUS11526</name>
</gene>
<feature type="compositionally biased region" description="Basic residues" evidence="2">
    <location>
        <begin position="231"/>
        <end position="251"/>
    </location>
</feature>
<dbReference type="AlphaFoldDB" id="A0A653CSM4"/>
<protein>
    <submittedName>
        <fullName evidence="3">Uncharacterized protein</fullName>
    </submittedName>
</protein>
<organism evidence="3 4">
    <name type="scientific">Callosobruchus maculatus</name>
    <name type="common">Southern cowpea weevil</name>
    <name type="synonym">Pulse bruchid</name>
    <dbReference type="NCBI Taxonomy" id="64391"/>
    <lineage>
        <taxon>Eukaryota</taxon>
        <taxon>Metazoa</taxon>
        <taxon>Ecdysozoa</taxon>
        <taxon>Arthropoda</taxon>
        <taxon>Hexapoda</taxon>
        <taxon>Insecta</taxon>
        <taxon>Pterygota</taxon>
        <taxon>Neoptera</taxon>
        <taxon>Endopterygota</taxon>
        <taxon>Coleoptera</taxon>
        <taxon>Polyphaga</taxon>
        <taxon>Cucujiformia</taxon>
        <taxon>Chrysomeloidea</taxon>
        <taxon>Chrysomelidae</taxon>
        <taxon>Bruchinae</taxon>
        <taxon>Bruchini</taxon>
        <taxon>Callosobruchus</taxon>
    </lineage>
</organism>
<evidence type="ECO:0000313" key="4">
    <source>
        <dbReference type="Proteomes" id="UP000410492"/>
    </source>
</evidence>
<dbReference type="OrthoDB" id="6780355at2759"/>
<sequence length="980" mass="114430">MLNDRMIRNGKIAFLLLQEITYVMLILLDRRRVGELQWMTVHSYVKYINNSSSDKEFESFITEGERLLMNSFKRVAIRECERLLMNSFKRVAIRGKRNRGVPVLFTEQMVNSDKEFESFITECERLLMNSFKRVAIRGKRNRGVPVLFTEQMVKYVELLLKMAKTKKLSEDEKLARRREQKRLSMRRARVKLYNDPQKHLEVNSRRREQYEEKKKKGEVKGIADLSARSQRVMRKSWRKRAKKYRAKKKSEKKREEFIKSMTPPDSPASSFVINEANLEQGHSEVSSTSRASLGKRISRKNRLKLTRENKELEQKIRAQQLEINRLRVQLSRTKNKLHKKKNMDDSPTHKIDKELIGIEVKDSIKKDLHFGEVLVRQIKQNFETERAYEKKRHLAKLLYGNLIRKYKYVSRIRSLTSFRQFKCREQQKKTYRIKVSSAVRNFLERDECSRLTAGKKETITRHKNKKQIRYLTDSLKNLYKQFRVSSIYQNMSYQQFCKLRPFWIMIPSAKMRNTCLCKIHTNMYLLISALNKSKMIEESSISQVVKNMCCVSLGEKPKEMCLERACQNCRNSMIRVRTFDETEQTSYEKWITKRVETNVKGERKYCTKTVKERIECSKAELLRVFANDMNNFMRHVCNVSHQFDAIKDLKRNLSETEGLLHIDFSENYGCKYAQEVQSAHFGGSKSQISLHTSVFYYLSPSSKRIETLCLCTLSENLRHDPGAICVHIEPIIGTIRQIVPKLKTIHFLSDGPSTQYRNKVMFQLIVKYLAKQFDVETVIWHFSEAGHGKGAPDGVGGCLKRAADAAVAKGIDIPNFDKLFLVLSECCQGIIVKKVNPDLFRDIDSLIQNIQTSTFKGTMSLHQITWTKKHKDTLHARRLSCLICGPDEVCTHYELGQIPVLHYANFPKNFETKQEHLHVSDVYTDESQSENEDGSISDSSDNIPLIEYTNRVAEDKNEDFGFISDSSDNDALIKYKKQVA</sequence>
<dbReference type="PANTHER" id="PTHR46601:SF2">
    <property type="entry name" value="UBIQUITIN-LIKE PROTEASE FAMILY PROFILE DOMAIN-CONTAINING PROTEIN"/>
    <property type="match status" value="1"/>
</dbReference>
<name>A0A653CSM4_CALMS</name>
<evidence type="ECO:0000313" key="3">
    <source>
        <dbReference type="EMBL" id="VEN50920.1"/>
    </source>
</evidence>
<keyword evidence="4" id="KW-1185">Reference proteome</keyword>
<feature type="coiled-coil region" evidence="1">
    <location>
        <begin position="295"/>
        <end position="343"/>
    </location>
</feature>
<feature type="region of interest" description="Disordered" evidence="2">
    <location>
        <begin position="923"/>
        <end position="943"/>
    </location>
</feature>